<dbReference type="InterPro" id="IPR011009">
    <property type="entry name" value="Kinase-like_dom_sf"/>
</dbReference>
<reference evidence="1 2" key="1">
    <citation type="journal article" date="2024" name="G3 (Bethesda)">
        <title>Genome assembly of Hibiscus sabdariffa L. provides insights into metabolisms of medicinal natural products.</title>
        <authorList>
            <person name="Kim T."/>
        </authorList>
    </citation>
    <scope>NUCLEOTIDE SEQUENCE [LARGE SCALE GENOMIC DNA]</scope>
    <source>
        <strain evidence="1">TK-2024</strain>
        <tissue evidence="1">Old leaves</tissue>
    </source>
</reference>
<dbReference type="SUPFAM" id="SSF56112">
    <property type="entry name" value="Protein kinase-like (PK-like)"/>
    <property type="match status" value="1"/>
</dbReference>
<organism evidence="1 2">
    <name type="scientific">Hibiscus sabdariffa</name>
    <name type="common">roselle</name>
    <dbReference type="NCBI Taxonomy" id="183260"/>
    <lineage>
        <taxon>Eukaryota</taxon>
        <taxon>Viridiplantae</taxon>
        <taxon>Streptophyta</taxon>
        <taxon>Embryophyta</taxon>
        <taxon>Tracheophyta</taxon>
        <taxon>Spermatophyta</taxon>
        <taxon>Magnoliopsida</taxon>
        <taxon>eudicotyledons</taxon>
        <taxon>Gunneridae</taxon>
        <taxon>Pentapetalae</taxon>
        <taxon>rosids</taxon>
        <taxon>malvids</taxon>
        <taxon>Malvales</taxon>
        <taxon>Malvaceae</taxon>
        <taxon>Malvoideae</taxon>
        <taxon>Hibiscus</taxon>
    </lineage>
</organism>
<keyword evidence="2" id="KW-1185">Reference proteome</keyword>
<name>A0ABR2SKK1_9ROSI</name>
<evidence type="ECO:0000313" key="1">
    <source>
        <dbReference type="EMBL" id="KAK9025554.1"/>
    </source>
</evidence>
<protein>
    <submittedName>
        <fullName evidence="1">Uncharacterized protein</fullName>
    </submittedName>
</protein>
<dbReference type="EMBL" id="JBBPBN010000013">
    <property type="protein sequence ID" value="KAK9025554.1"/>
    <property type="molecule type" value="Genomic_DNA"/>
</dbReference>
<dbReference type="Gene3D" id="3.30.200.20">
    <property type="entry name" value="Phosphorylase Kinase, domain 1"/>
    <property type="match status" value="1"/>
</dbReference>
<proteinExistence type="predicted"/>
<dbReference type="Proteomes" id="UP001396334">
    <property type="component" value="Unassembled WGS sequence"/>
</dbReference>
<comment type="caution">
    <text evidence="1">The sequence shown here is derived from an EMBL/GenBank/DDBJ whole genome shotgun (WGS) entry which is preliminary data.</text>
</comment>
<evidence type="ECO:0000313" key="2">
    <source>
        <dbReference type="Proteomes" id="UP001396334"/>
    </source>
</evidence>
<sequence length="114" mass="13191">MFHLSEPKRDGVLCNHACVIFENRKEIEFFTEYGEANMHKTLEVIRKGSYGVVCAALDMHTGEIVAIYKENVATIKGGRRSLTKEDIKELLYREILEYHPQQQLKETQFSLSKV</sequence>
<accession>A0ABR2SKK1</accession>
<gene>
    <name evidence="1" type="ORF">V6N11_038418</name>
</gene>